<evidence type="ECO:0000313" key="2">
    <source>
        <dbReference type="EnsemblProtists" id="EOD23939"/>
    </source>
</evidence>
<dbReference type="PaxDb" id="2903-EOD23939"/>
<reference evidence="2" key="2">
    <citation type="submission" date="2024-10" db="UniProtKB">
        <authorList>
            <consortium name="EnsemblProtists"/>
        </authorList>
    </citation>
    <scope>IDENTIFICATION</scope>
</reference>
<evidence type="ECO:0000313" key="3">
    <source>
        <dbReference type="Proteomes" id="UP000013827"/>
    </source>
</evidence>
<dbReference type="Proteomes" id="UP000013827">
    <property type="component" value="Unassembled WGS sequence"/>
</dbReference>
<organism evidence="2 3">
    <name type="scientific">Emiliania huxleyi (strain CCMP1516)</name>
    <dbReference type="NCBI Taxonomy" id="280463"/>
    <lineage>
        <taxon>Eukaryota</taxon>
        <taxon>Haptista</taxon>
        <taxon>Haptophyta</taxon>
        <taxon>Prymnesiophyceae</taxon>
        <taxon>Isochrysidales</taxon>
        <taxon>Noelaerhabdaceae</taxon>
        <taxon>Emiliania</taxon>
    </lineage>
</organism>
<protein>
    <submittedName>
        <fullName evidence="2">Uncharacterized protein</fullName>
    </submittedName>
</protein>
<feature type="region of interest" description="Disordered" evidence="1">
    <location>
        <begin position="1"/>
        <end position="72"/>
    </location>
</feature>
<evidence type="ECO:0000256" key="1">
    <source>
        <dbReference type="SAM" id="MobiDB-lite"/>
    </source>
</evidence>
<proteinExistence type="predicted"/>
<dbReference type="EnsemblProtists" id="EOD23939">
    <property type="protein sequence ID" value="EOD23939"/>
    <property type="gene ID" value="EMIHUDRAFT_206937"/>
</dbReference>
<dbReference type="HOGENOM" id="CLU_781744_0_0_1"/>
<sequence length="355" mass="39944">MTHRRSPPAPDSGATLADERGENTRHTCKLHRRGAGAADDAGARDTPPKPHDVSATRSRGAAPIKPVDKSKLSREELDRLDVATHRQIVSHDPHDANWIAFTAAEAPWVPMSVDPAMQRHFAARESIIGLASKQDAKVLHEWITKSEEHVHTWVVRGILESEKRAAHFRALGRGWIFVQLSSQQGVHTGKHDSTHPARKITRFKWWFEGVERVLRNRQDEFPAMRIAPDEVSKWTTGYVHGAELIFVLRGMVATVSLMARVKLRADYHREHVWASTDEVQQAVEAREPTDAERVALAKKAEALAAKKKAKRERQRARKAEEVAARGVELELSERERAEGEKAATAFEELLAEMKM</sequence>
<dbReference type="RefSeq" id="XP_005776368.1">
    <property type="nucleotide sequence ID" value="XM_005776311.1"/>
</dbReference>
<dbReference type="GeneID" id="17269485"/>
<feature type="compositionally biased region" description="Basic and acidic residues" evidence="1">
    <location>
        <begin position="41"/>
        <end position="54"/>
    </location>
</feature>
<name>A0A0D3JKA4_EMIH1</name>
<accession>A0A0D3JKA4</accession>
<dbReference type="AlphaFoldDB" id="A0A0D3JKA4"/>
<reference evidence="3" key="1">
    <citation type="journal article" date="2013" name="Nature">
        <title>Pan genome of the phytoplankton Emiliania underpins its global distribution.</title>
        <authorList>
            <person name="Read B.A."/>
            <person name="Kegel J."/>
            <person name="Klute M.J."/>
            <person name="Kuo A."/>
            <person name="Lefebvre S.C."/>
            <person name="Maumus F."/>
            <person name="Mayer C."/>
            <person name="Miller J."/>
            <person name="Monier A."/>
            <person name="Salamov A."/>
            <person name="Young J."/>
            <person name="Aguilar M."/>
            <person name="Claverie J.M."/>
            <person name="Frickenhaus S."/>
            <person name="Gonzalez K."/>
            <person name="Herman E.K."/>
            <person name="Lin Y.C."/>
            <person name="Napier J."/>
            <person name="Ogata H."/>
            <person name="Sarno A.F."/>
            <person name="Shmutz J."/>
            <person name="Schroeder D."/>
            <person name="de Vargas C."/>
            <person name="Verret F."/>
            <person name="von Dassow P."/>
            <person name="Valentin K."/>
            <person name="Van de Peer Y."/>
            <person name="Wheeler G."/>
            <person name="Dacks J.B."/>
            <person name="Delwiche C.F."/>
            <person name="Dyhrman S.T."/>
            <person name="Glockner G."/>
            <person name="John U."/>
            <person name="Richards T."/>
            <person name="Worden A.Z."/>
            <person name="Zhang X."/>
            <person name="Grigoriev I.V."/>
            <person name="Allen A.E."/>
            <person name="Bidle K."/>
            <person name="Borodovsky M."/>
            <person name="Bowler C."/>
            <person name="Brownlee C."/>
            <person name="Cock J.M."/>
            <person name="Elias M."/>
            <person name="Gladyshev V.N."/>
            <person name="Groth M."/>
            <person name="Guda C."/>
            <person name="Hadaegh A."/>
            <person name="Iglesias-Rodriguez M.D."/>
            <person name="Jenkins J."/>
            <person name="Jones B.M."/>
            <person name="Lawson T."/>
            <person name="Leese F."/>
            <person name="Lindquist E."/>
            <person name="Lobanov A."/>
            <person name="Lomsadze A."/>
            <person name="Malik S.B."/>
            <person name="Marsh M.E."/>
            <person name="Mackinder L."/>
            <person name="Mock T."/>
            <person name="Mueller-Roeber B."/>
            <person name="Pagarete A."/>
            <person name="Parker M."/>
            <person name="Probert I."/>
            <person name="Quesneville H."/>
            <person name="Raines C."/>
            <person name="Rensing S.A."/>
            <person name="Riano-Pachon D.M."/>
            <person name="Richier S."/>
            <person name="Rokitta S."/>
            <person name="Shiraiwa Y."/>
            <person name="Soanes D.M."/>
            <person name="van der Giezen M."/>
            <person name="Wahlund T.M."/>
            <person name="Williams B."/>
            <person name="Wilson W."/>
            <person name="Wolfe G."/>
            <person name="Wurch L.L."/>
        </authorList>
    </citation>
    <scope>NUCLEOTIDE SEQUENCE</scope>
</reference>
<dbReference type="KEGG" id="ehx:EMIHUDRAFT_206937"/>
<keyword evidence="3" id="KW-1185">Reference proteome</keyword>